<dbReference type="Gene3D" id="1.10.287.1080">
    <property type="entry name" value="MazG-like"/>
    <property type="match status" value="1"/>
</dbReference>
<keyword evidence="1" id="KW-0378">Hydrolase</keyword>
<organism evidence="1 2">
    <name type="scientific">Priestia aryabhattai</name>
    <name type="common">Bacillus aryabhattai</name>
    <dbReference type="NCBI Taxonomy" id="412384"/>
    <lineage>
        <taxon>Bacteria</taxon>
        <taxon>Bacillati</taxon>
        <taxon>Bacillota</taxon>
        <taxon>Bacilli</taxon>
        <taxon>Bacillales</taxon>
        <taxon>Bacillaceae</taxon>
        <taxon>Priestia</taxon>
    </lineage>
</organism>
<comment type="caution">
    <text evidence="1">The sequence shown here is derived from an EMBL/GenBank/DDBJ whole genome shotgun (WGS) entry which is preliminary data.</text>
</comment>
<accession>A0A7W3NG32</accession>
<evidence type="ECO:0000313" key="1">
    <source>
        <dbReference type="EMBL" id="MBA9042375.1"/>
    </source>
</evidence>
<gene>
    <name evidence="1" type="ORF">HNP21_005510</name>
</gene>
<dbReference type="EMBL" id="JACJHT010000011">
    <property type="protein sequence ID" value="MBA9042375.1"/>
    <property type="molecule type" value="Genomic_DNA"/>
</dbReference>
<protein>
    <submittedName>
        <fullName evidence="1">NTP pyrophosphatase (Non-canonical NTP hydrolase)</fullName>
    </submittedName>
</protein>
<keyword evidence="2" id="KW-1185">Reference proteome</keyword>
<reference evidence="1" key="1">
    <citation type="submission" date="2020-08" db="EMBL/GenBank/DDBJ databases">
        <title>Functional genomics of gut bacteria from endangered species of beetles.</title>
        <authorList>
            <person name="Carlos-Shanley C."/>
        </authorList>
    </citation>
    <scope>NUCLEOTIDE SEQUENCE [LARGE SCALE GENOMIC DNA]</scope>
    <source>
        <strain evidence="1">S00060</strain>
    </source>
</reference>
<dbReference type="GO" id="GO:0016787">
    <property type="term" value="F:hydrolase activity"/>
    <property type="evidence" value="ECO:0007669"/>
    <property type="project" value="UniProtKB-KW"/>
</dbReference>
<dbReference type="SUPFAM" id="SSF101386">
    <property type="entry name" value="all-alpha NTP pyrophosphatases"/>
    <property type="match status" value="1"/>
</dbReference>
<dbReference type="RefSeq" id="WP_182528029.1">
    <property type="nucleotide sequence ID" value="NZ_JACJHT010000011.1"/>
</dbReference>
<dbReference type="AlphaFoldDB" id="A0A7W3NG32"/>
<proteinExistence type="predicted"/>
<dbReference type="Proteomes" id="UP000543174">
    <property type="component" value="Unassembled WGS sequence"/>
</dbReference>
<sequence length="128" mass="15084">MKNLQSFAKEFQKEMKWDIDTSSYERSRSSLLNNFMLLTTEVSEVAEELRKVFNLTNKYIVDGMDEEKAFKNAMMIAQEDLGKEFADCIAYICKIANFFEVDLETSFYSKMEEVKNRKNKDIRLIDKS</sequence>
<evidence type="ECO:0000313" key="2">
    <source>
        <dbReference type="Proteomes" id="UP000543174"/>
    </source>
</evidence>
<name>A0A7W3NG32_PRIAR</name>